<keyword evidence="2" id="KW-0732">Signal</keyword>
<organism evidence="3 4">
    <name type="scientific">Actinocorallia longicatena</name>
    <dbReference type="NCBI Taxonomy" id="111803"/>
    <lineage>
        <taxon>Bacteria</taxon>
        <taxon>Bacillati</taxon>
        <taxon>Actinomycetota</taxon>
        <taxon>Actinomycetes</taxon>
        <taxon>Streptosporangiales</taxon>
        <taxon>Thermomonosporaceae</taxon>
        <taxon>Actinocorallia</taxon>
    </lineage>
</organism>
<feature type="region of interest" description="Disordered" evidence="1">
    <location>
        <begin position="30"/>
        <end position="49"/>
    </location>
</feature>
<protein>
    <submittedName>
        <fullName evidence="3">Uncharacterized protein</fullName>
    </submittedName>
</protein>
<dbReference type="Proteomes" id="UP001501237">
    <property type="component" value="Unassembled WGS sequence"/>
</dbReference>
<dbReference type="RefSeq" id="WP_344836037.1">
    <property type="nucleotide sequence ID" value="NZ_BAAAUV010000024.1"/>
</dbReference>
<dbReference type="EMBL" id="BAAAUV010000024">
    <property type="protein sequence ID" value="GAA3233175.1"/>
    <property type="molecule type" value="Genomic_DNA"/>
</dbReference>
<feature type="region of interest" description="Disordered" evidence="1">
    <location>
        <begin position="112"/>
        <end position="140"/>
    </location>
</feature>
<feature type="chain" id="PRO_5045627772" evidence="2">
    <location>
        <begin position="25"/>
        <end position="380"/>
    </location>
</feature>
<proteinExistence type="predicted"/>
<feature type="compositionally biased region" description="Gly residues" evidence="1">
    <location>
        <begin position="115"/>
        <end position="128"/>
    </location>
</feature>
<feature type="signal peptide" evidence="2">
    <location>
        <begin position="1"/>
        <end position="24"/>
    </location>
</feature>
<gene>
    <name evidence="3" type="ORF">GCM10010468_65610</name>
</gene>
<reference evidence="4" key="1">
    <citation type="journal article" date="2019" name="Int. J. Syst. Evol. Microbiol.">
        <title>The Global Catalogue of Microorganisms (GCM) 10K type strain sequencing project: providing services to taxonomists for standard genome sequencing and annotation.</title>
        <authorList>
            <consortium name="The Broad Institute Genomics Platform"/>
            <consortium name="The Broad Institute Genome Sequencing Center for Infectious Disease"/>
            <person name="Wu L."/>
            <person name="Ma J."/>
        </authorList>
    </citation>
    <scope>NUCLEOTIDE SEQUENCE [LARGE SCALE GENOMIC DNA]</scope>
    <source>
        <strain evidence="4">JCM 9377</strain>
    </source>
</reference>
<evidence type="ECO:0000313" key="3">
    <source>
        <dbReference type="EMBL" id="GAA3233175.1"/>
    </source>
</evidence>
<sequence>MQRIATIVLTTGSLILGTGAFATAAQAKVEPPAPSERPAAAVPSKPKGSFTTKKGFKYVEAGGSYSVTADKITVKFKVKDKKRDGWTPGVQFAAIEAWDIDDSGVHFVTAKARGNGRGTTPGPGGSGTIEGPPINKDINNNQGYKQKCYTCKVKRYKPKKKVYKNPLADGKYTYKFKASWKSAYTEGLFVREILIKKKKGKKGYTVKKGALNFVYFAPLGKLVGFDNPNVRVPGTQKAAKLSAAERAGIARAKDAPLKAYSYSTATTPGQPSGVTAWGIVTGAKENDFIRPLVVVRIRDDKTDKRIAAVKILYTNDDPNDGEVWTLWKTKDKGGQFVSFLSTSNFRKHMYFQSCVGRNGTNDQGQPTFIATNCGEVLRGY</sequence>
<keyword evidence="4" id="KW-1185">Reference proteome</keyword>
<evidence type="ECO:0000256" key="2">
    <source>
        <dbReference type="SAM" id="SignalP"/>
    </source>
</evidence>
<comment type="caution">
    <text evidence="3">The sequence shown here is derived from an EMBL/GenBank/DDBJ whole genome shotgun (WGS) entry which is preliminary data.</text>
</comment>
<evidence type="ECO:0000256" key="1">
    <source>
        <dbReference type="SAM" id="MobiDB-lite"/>
    </source>
</evidence>
<accession>A0ABP6QKJ7</accession>
<evidence type="ECO:0000313" key="4">
    <source>
        <dbReference type="Proteomes" id="UP001501237"/>
    </source>
</evidence>
<name>A0ABP6QKJ7_9ACTN</name>